<evidence type="ECO:0000313" key="4">
    <source>
        <dbReference type="Proteomes" id="UP000008914"/>
    </source>
</evidence>
<protein>
    <recommendedName>
        <fullName evidence="5">Lipoprotein</fullName>
    </recommendedName>
</protein>
<reference evidence="3 4" key="1">
    <citation type="journal article" date="2010" name="Stand. Genomic Sci.">
        <title>Complete genome sequence of Intrasporangium calvum type strain (7 KIP).</title>
        <authorList>
            <person name="Del Rio T.G."/>
            <person name="Chertkov O."/>
            <person name="Yasawong M."/>
            <person name="Lucas S."/>
            <person name="Deshpande S."/>
            <person name="Cheng J.F."/>
            <person name="Detter C."/>
            <person name="Tapia R."/>
            <person name="Han C."/>
            <person name="Goodwin L."/>
            <person name="Pitluck S."/>
            <person name="Liolios K."/>
            <person name="Ivanova N."/>
            <person name="Mavromatis K."/>
            <person name="Pati A."/>
            <person name="Chen A."/>
            <person name="Palaniappan K."/>
            <person name="Land M."/>
            <person name="Hauser L."/>
            <person name="Chang Y.J."/>
            <person name="Jeffries C.D."/>
            <person name="Rohde M."/>
            <person name="Pukall R."/>
            <person name="Sikorski J."/>
            <person name="Goker M."/>
            <person name="Woyke T."/>
            <person name="Bristow J."/>
            <person name="Eisen J.A."/>
            <person name="Markowitz V."/>
            <person name="Hugenholtz P."/>
            <person name="Kyrpides N.C."/>
            <person name="Klenk H.P."/>
            <person name="Lapidus A."/>
        </authorList>
    </citation>
    <scope>NUCLEOTIDE SEQUENCE [LARGE SCALE GENOMIC DNA]</scope>
    <source>
        <strain evidence="4">ATCC 23552 / DSM 43043 / JCM 3097 / NBRC 12989 / 7 KIP</strain>
    </source>
</reference>
<dbReference type="PROSITE" id="PS51257">
    <property type="entry name" value="PROKAR_LIPOPROTEIN"/>
    <property type="match status" value="1"/>
</dbReference>
<dbReference type="KEGG" id="ica:Intca_2669"/>
<keyword evidence="4" id="KW-1185">Reference proteome</keyword>
<keyword evidence="2" id="KW-0732">Signal</keyword>
<proteinExistence type="predicted"/>
<dbReference type="STRING" id="710696.Intca_2669"/>
<accession>E6S8L0</accession>
<name>E6S8L0_INTC7</name>
<dbReference type="EMBL" id="CP002343">
    <property type="protein sequence ID" value="ADU49172.1"/>
    <property type="molecule type" value="Genomic_DNA"/>
</dbReference>
<evidence type="ECO:0008006" key="5">
    <source>
        <dbReference type="Google" id="ProtNLM"/>
    </source>
</evidence>
<dbReference type="AlphaFoldDB" id="E6S8L0"/>
<dbReference type="RefSeq" id="WP_013493486.1">
    <property type="nucleotide sequence ID" value="NC_014830.1"/>
</dbReference>
<dbReference type="Proteomes" id="UP000008914">
    <property type="component" value="Chromosome"/>
</dbReference>
<dbReference type="eggNOG" id="ENOG50323S1">
    <property type="taxonomic scope" value="Bacteria"/>
</dbReference>
<sequence length="200" mass="20475">MNRTTLTIAGVSVLLTAAALTGCASTSTSPPGPGTAAASASTAPTAGSTAGGTSVVLPVTANPIANTATDPTLQITYAAVEDNVDPSTKKAISDRLEITLKNTGTKPLTGFEIYYEMTDLTTGTKEGYYQKLDGLTVAAGTEQTIYFDNETGPGHYPENQFSIYRSSTNQVDFTIQVSASGAKIATGTATKSVGTGEKSD</sequence>
<evidence type="ECO:0000313" key="3">
    <source>
        <dbReference type="EMBL" id="ADU49172.1"/>
    </source>
</evidence>
<feature type="region of interest" description="Disordered" evidence="1">
    <location>
        <begin position="24"/>
        <end position="50"/>
    </location>
</feature>
<dbReference type="HOGENOM" id="CLU_115829_0_0_11"/>
<evidence type="ECO:0000256" key="1">
    <source>
        <dbReference type="SAM" id="MobiDB-lite"/>
    </source>
</evidence>
<organism evidence="3 4">
    <name type="scientific">Intrasporangium calvum (strain ATCC 23552 / DSM 43043 / JCM 3097 / NBRC 12989 / NCIMB 10167 / NRRL B-3866 / 7 KIP)</name>
    <dbReference type="NCBI Taxonomy" id="710696"/>
    <lineage>
        <taxon>Bacteria</taxon>
        <taxon>Bacillati</taxon>
        <taxon>Actinomycetota</taxon>
        <taxon>Actinomycetes</taxon>
        <taxon>Micrococcales</taxon>
        <taxon>Intrasporangiaceae</taxon>
        <taxon>Intrasporangium</taxon>
    </lineage>
</organism>
<feature type="signal peptide" evidence="2">
    <location>
        <begin position="1"/>
        <end position="24"/>
    </location>
</feature>
<evidence type="ECO:0000256" key="2">
    <source>
        <dbReference type="SAM" id="SignalP"/>
    </source>
</evidence>
<gene>
    <name evidence="3" type="ordered locus">Intca_2669</name>
</gene>
<feature type="chain" id="PRO_5039579102" description="Lipoprotein" evidence="2">
    <location>
        <begin position="25"/>
        <end position="200"/>
    </location>
</feature>
<dbReference type="OrthoDB" id="4940102at2"/>